<evidence type="ECO:0000256" key="5">
    <source>
        <dbReference type="ARBA" id="ARBA00023004"/>
    </source>
</evidence>
<keyword evidence="12" id="KW-1185">Reference proteome</keyword>
<keyword evidence="8 9" id="KW-0464">Manganese</keyword>
<keyword evidence="6 9" id="KW-0411">Iron-sulfur</keyword>
<dbReference type="NCBIfam" id="TIGR00372">
    <property type="entry name" value="cas4"/>
    <property type="match status" value="1"/>
</dbReference>
<evidence type="ECO:0000256" key="3">
    <source>
        <dbReference type="ARBA" id="ARBA00022801"/>
    </source>
</evidence>
<evidence type="ECO:0000256" key="2">
    <source>
        <dbReference type="ARBA" id="ARBA00022723"/>
    </source>
</evidence>
<dbReference type="InterPro" id="IPR011604">
    <property type="entry name" value="PDDEXK-like_dom_sf"/>
</dbReference>
<comment type="similarity">
    <text evidence="9">Belongs to the CRISPR-associated exonuclease Cas4 family.</text>
</comment>
<keyword evidence="1 9" id="KW-0540">Nuclease</keyword>
<proteinExistence type="inferred from homology"/>
<dbReference type="GO" id="GO:0051536">
    <property type="term" value="F:iron-sulfur cluster binding"/>
    <property type="evidence" value="ECO:0007669"/>
    <property type="project" value="UniProtKB-KW"/>
</dbReference>
<evidence type="ECO:0000256" key="7">
    <source>
        <dbReference type="ARBA" id="ARBA00023118"/>
    </source>
</evidence>
<keyword evidence="4 9" id="KW-0269">Exonuclease</keyword>
<feature type="domain" description="DUF83" evidence="10">
    <location>
        <begin position="15"/>
        <end position="202"/>
    </location>
</feature>
<keyword evidence="7 9" id="KW-0051">Antiviral defense</keyword>
<name>A0A1G9BU01_9EURY</name>
<dbReference type="RefSeq" id="WP_201784936.1">
    <property type="nucleotide sequence ID" value="NZ_BCNX01000006.1"/>
</dbReference>
<dbReference type="Gene3D" id="3.90.320.10">
    <property type="match status" value="1"/>
</dbReference>
<evidence type="ECO:0000313" key="11">
    <source>
        <dbReference type="EMBL" id="SDK42941.1"/>
    </source>
</evidence>
<gene>
    <name evidence="11" type="ORF">SAMN04488571_1113</name>
</gene>
<organism evidence="11 12">
    <name type="scientific">Methanoculleus thermophilus</name>
    <dbReference type="NCBI Taxonomy" id="2200"/>
    <lineage>
        <taxon>Archaea</taxon>
        <taxon>Methanobacteriati</taxon>
        <taxon>Methanobacteriota</taxon>
        <taxon>Stenosarchaea group</taxon>
        <taxon>Methanomicrobia</taxon>
        <taxon>Methanomicrobiales</taxon>
        <taxon>Methanomicrobiaceae</taxon>
        <taxon>Methanoculleus</taxon>
    </lineage>
</organism>
<comment type="cofactor">
    <cofactor evidence="9">
        <name>Mg(2+)</name>
        <dbReference type="ChEBI" id="CHEBI:18420"/>
    </cofactor>
    <cofactor evidence="9">
        <name>Mn(2+)</name>
        <dbReference type="ChEBI" id="CHEBI:29035"/>
    </cofactor>
    <text evidence="9">Mg(2+) or Mn(2+) required for ssDNA cleavage activity.</text>
</comment>
<dbReference type="Pfam" id="PF01930">
    <property type="entry name" value="Cas_Cas4"/>
    <property type="match status" value="1"/>
</dbReference>
<comment type="cofactor">
    <cofactor evidence="9">
        <name>iron-sulfur cluster</name>
        <dbReference type="ChEBI" id="CHEBI:30408"/>
    </cofactor>
</comment>
<accession>A0A1G9BU01</accession>
<dbReference type="STRING" id="2200.GCA_001571405_00741"/>
<evidence type="ECO:0000256" key="9">
    <source>
        <dbReference type="RuleBase" id="RU365022"/>
    </source>
</evidence>
<evidence type="ECO:0000256" key="8">
    <source>
        <dbReference type="ARBA" id="ARBA00023211"/>
    </source>
</evidence>
<evidence type="ECO:0000256" key="4">
    <source>
        <dbReference type="ARBA" id="ARBA00022839"/>
    </source>
</evidence>
<sequence>MSTVRYTDEELLALSGIQHFCFCRRQWALIHVERQWEENLQTVEGHLVHQRVDDPFFMESRGDVIISRAVPIVSYTLGLYGVADVVEYIRSEDGISLPGHEGLWTVRPVEYKRGRPKIDERDEVQLCAQAICLEEVFNSRISRGDFYYNEIRRRVPLLLSDGLRERVYRLSEEMHELFARGVTPPAEVSRKCGLCSLQNVCMPKLTKKPQSVRKYIRKHIKEACVEDV</sequence>
<keyword evidence="2 9" id="KW-0479">Metal-binding</keyword>
<protein>
    <recommendedName>
        <fullName evidence="9">CRISPR-associated exonuclease Cas4</fullName>
        <ecNumber evidence="9">3.1.12.1</ecNumber>
    </recommendedName>
</protein>
<dbReference type="EMBL" id="FNFT01000011">
    <property type="protein sequence ID" value="SDK42941.1"/>
    <property type="molecule type" value="Genomic_DNA"/>
</dbReference>
<dbReference type="EC" id="3.1.12.1" evidence="9"/>
<evidence type="ECO:0000256" key="1">
    <source>
        <dbReference type="ARBA" id="ARBA00022722"/>
    </source>
</evidence>
<dbReference type="GO" id="GO:0004527">
    <property type="term" value="F:exonuclease activity"/>
    <property type="evidence" value="ECO:0007669"/>
    <property type="project" value="UniProtKB-KW"/>
</dbReference>
<keyword evidence="3 9" id="KW-0378">Hydrolase</keyword>
<reference evidence="11 12" key="1">
    <citation type="submission" date="2016-10" db="EMBL/GenBank/DDBJ databases">
        <authorList>
            <person name="Varghese N."/>
            <person name="Submissions S."/>
        </authorList>
    </citation>
    <scope>NUCLEOTIDE SEQUENCE [LARGE SCALE GENOMIC DNA]</scope>
    <source>
        <strain evidence="11 12">DSM 2373</strain>
    </source>
</reference>
<dbReference type="InterPro" id="IPR013343">
    <property type="entry name" value="CRISPR-assoc_prot_Cas4"/>
</dbReference>
<dbReference type="GO" id="GO:0046872">
    <property type="term" value="F:metal ion binding"/>
    <property type="evidence" value="ECO:0007669"/>
    <property type="project" value="UniProtKB-KW"/>
</dbReference>
<dbReference type="Proteomes" id="UP000326500">
    <property type="component" value="Unassembled WGS sequence"/>
</dbReference>
<dbReference type="InterPro" id="IPR022765">
    <property type="entry name" value="Dna2/Cas4_DUF83"/>
</dbReference>
<evidence type="ECO:0000313" key="12">
    <source>
        <dbReference type="Proteomes" id="UP000326500"/>
    </source>
</evidence>
<dbReference type="AlphaFoldDB" id="A0A1G9BU01"/>
<evidence type="ECO:0000256" key="6">
    <source>
        <dbReference type="ARBA" id="ARBA00023014"/>
    </source>
</evidence>
<comment type="function">
    <text evidence="9">CRISPR (clustered regularly interspaced short palindromic repeat) is an adaptive immune system that provides protection against mobile genetic elements (viruses, transposable elements and conjugative plasmids). CRISPR clusters contain sequences complementary to antecedent mobile elements and target invading nucleic acids. CRISPR clusters are transcribed and processed into CRISPR RNA (crRNA).</text>
</comment>
<keyword evidence="5 9" id="KW-0408">Iron</keyword>
<dbReference type="GO" id="GO:0051607">
    <property type="term" value="P:defense response to virus"/>
    <property type="evidence" value="ECO:0007669"/>
    <property type="project" value="UniProtKB-KW"/>
</dbReference>
<evidence type="ECO:0000259" key="10">
    <source>
        <dbReference type="Pfam" id="PF01930"/>
    </source>
</evidence>